<dbReference type="Pfam" id="PF12729">
    <property type="entry name" value="4HB_MCP_1"/>
    <property type="match status" value="1"/>
</dbReference>
<dbReference type="CDD" id="cd06225">
    <property type="entry name" value="HAMP"/>
    <property type="match status" value="1"/>
</dbReference>
<keyword evidence="4" id="KW-0175">Coiled coil</keyword>
<dbReference type="GO" id="GO:0016020">
    <property type="term" value="C:membrane"/>
    <property type="evidence" value="ECO:0007669"/>
    <property type="project" value="InterPro"/>
</dbReference>
<dbReference type="PROSITE" id="PS50885">
    <property type="entry name" value="HAMP"/>
    <property type="match status" value="1"/>
</dbReference>
<feature type="domain" description="Methyl-accepting transducer" evidence="5">
    <location>
        <begin position="312"/>
        <end position="541"/>
    </location>
</feature>
<dbReference type="EMBL" id="CP022110">
    <property type="protein sequence ID" value="ASG20491.1"/>
    <property type="molecule type" value="Genomic_DNA"/>
</dbReference>
<feature type="coiled-coil region" evidence="4">
    <location>
        <begin position="269"/>
        <end position="315"/>
    </location>
</feature>
<evidence type="ECO:0000256" key="1">
    <source>
        <dbReference type="ARBA" id="ARBA00023224"/>
    </source>
</evidence>
<dbReference type="Gene3D" id="1.10.287.950">
    <property type="entry name" value="Methyl-accepting chemotaxis protein"/>
    <property type="match status" value="1"/>
</dbReference>
<dbReference type="PROSITE" id="PS50111">
    <property type="entry name" value="CHEMOTAXIS_TRANSDUC_2"/>
    <property type="match status" value="1"/>
</dbReference>
<dbReference type="GO" id="GO:0007165">
    <property type="term" value="P:signal transduction"/>
    <property type="evidence" value="ECO:0007669"/>
    <property type="project" value="UniProtKB-KW"/>
</dbReference>
<dbReference type="InterPro" id="IPR003660">
    <property type="entry name" value="HAMP_dom"/>
</dbReference>
<accession>A0A248JPR8</accession>
<dbReference type="InterPro" id="IPR004089">
    <property type="entry name" value="MCPsignal_dom"/>
</dbReference>
<dbReference type="RefSeq" id="WP_088871347.1">
    <property type="nucleotide sequence ID" value="NZ_CP022110.1"/>
</dbReference>
<evidence type="ECO:0000313" key="7">
    <source>
        <dbReference type="EMBL" id="ASG20491.1"/>
    </source>
</evidence>
<proteinExistence type="inferred from homology"/>
<keyword evidence="8" id="KW-1185">Reference proteome</keyword>
<dbReference type="Pfam" id="PF00672">
    <property type="entry name" value="HAMP"/>
    <property type="match status" value="1"/>
</dbReference>
<feature type="domain" description="HAMP" evidence="6">
    <location>
        <begin position="217"/>
        <end position="271"/>
    </location>
</feature>
<keyword evidence="1 3" id="KW-0807">Transducer</keyword>
<dbReference type="InterPro" id="IPR024478">
    <property type="entry name" value="HlyB_4HB_MCP"/>
</dbReference>
<dbReference type="SMART" id="SM00283">
    <property type="entry name" value="MA"/>
    <property type="match status" value="1"/>
</dbReference>
<evidence type="ECO:0000313" key="8">
    <source>
        <dbReference type="Proteomes" id="UP000197153"/>
    </source>
</evidence>
<reference evidence="7 8" key="1">
    <citation type="submission" date="2017-06" db="EMBL/GenBank/DDBJ databases">
        <title>Complete genome sequence of Nitrospirillum amazonense strain CBAmC, an endophytic nitrogen-fixing and plant growth-promoting bacterium, isolated from sugarcane.</title>
        <authorList>
            <person name="Schwab S."/>
            <person name="dos Santos Teixeira K.R."/>
            <person name="Simoes Araujo J.L."/>
            <person name="Soares Vidal M."/>
            <person name="Borges de Freitas H.R."/>
            <person name="Rivello Crivelaro A.L."/>
            <person name="Bueno de Camargo Nunes A."/>
            <person name="dos Santos C.M."/>
            <person name="Palmeira da Silva Rosa D."/>
            <person name="da Silva Padilha D."/>
            <person name="da Silva E."/>
            <person name="Araujo Terra L."/>
            <person name="Soares Mendes V."/>
            <person name="Farinelli L."/>
            <person name="Magalhaes Cruz L."/>
            <person name="Baldani J.I."/>
        </authorList>
    </citation>
    <scope>NUCLEOTIDE SEQUENCE [LARGE SCALE GENOMIC DNA]</scope>
    <source>
        <strain evidence="7 8">CBAmC</strain>
    </source>
</reference>
<evidence type="ECO:0000256" key="3">
    <source>
        <dbReference type="PROSITE-ProRule" id="PRU00284"/>
    </source>
</evidence>
<dbReference type="PANTHER" id="PTHR32089">
    <property type="entry name" value="METHYL-ACCEPTING CHEMOTAXIS PROTEIN MCPB"/>
    <property type="match status" value="1"/>
</dbReference>
<evidence type="ECO:0000259" key="6">
    <source>
        <dbReference type="PROSITE" id="PS50885"/>
    </source>
</evidence>
<dbReference type="Pfam" id="PF00015">
    <property type="entry name" value="MCPsignal"/>
    <property type="match status" value="1"/>
</dbReference>
<dbReference type="SUPFAM" id="SSF58104">
    <property type="entry name" value="Methyl-accepting chemotaxis protein (MCP) signaling domain"/>
    <property type="match status" value="1"/>
</dbReference>
<protein>
    <submittedName>
        <fullName evidence="7">Chemotaxis protein</fullName>
    </submittedName>
</protein>
<dbReference type="PANTHER" id="PTHR32089:SF112">
    <property type="entry name" value="LYSOZYME-LIKE PROTEIN-RELATED"/>
    <property type="match status" value="1"/>
</dbReference>
<organism evidence="7 8">
    <name type="scientific">Nitrospirillum viridazoti CBAmc</name>
    <dbReference type="NCBI Taxonomy" id="1441467"/>
    <lineage>
        <taxon>Bacteria</taxon>
        <taxon>Pseudomonadati</taxon>
        <taxon>Pseudomonadota</taxon>
        <taxon>Alphaproteobacteria</taxon>
        <taxon>Rhodospirillales</taxon>
        <taxon>Azospirillaceae</taxon>
        <taxon>Nitrospirillum</taxon>
        <taxon>Nitrospirillum viridazoti</taxon>
    </lineage>
</organism>
<comment type="similarity">
    <text evidence="2">Belongs to the methyl-accepting chemotaxis (MCP) protein family.</text>
</comment>
<dbReference type="KEGG" id="nao:Y958_06445"/>
<gene>
    <name evidence="7" type="ORF">Y958_06445</name>
</gene>
<evidence type="ECO:0000256" key="2">
    <source>
        <dbReference type="ARBA" id="ARBA00029447"/>
    </source>
</evidence>
<name>A0A248JPR8_9PROT</name>
<dbReference type="AlphaFoldDB" id="A0A248JPR8"/>
<dbReference type="Gene3D" id="6.10.340.10">
    <property type="match status" value="1"/>
</dbReference>
<evidence type="ECO:0000256" key="4">
    <source>
        <dbReference type="SAM" id="Coils"/>
    </source>
</evidence>
<dbReference type="Proteomes" id="UP000197153">
    <property type="component" value="Chromosome 1"/>
</dbReference>
<dbReference type="SMART" id="SM00304">
    <property type="entry name" value="HAMP"/>
    <property type="match status" value="1"/>
</dbReference>
<evidence type="ECO:0000259" key="5">
    <source>
        <dbReference type="PROSITE" id="PS50111"/>
    </source>
</evidence>
<sequence>MTLWLNLSLRAKVLLSFLAVLAFMAALGGTSLWTQASLGRTTDTLAGQALPNAVRLGELMESLNRYRRLELRLALAAAVHDAGDVKGAEDDFPKTRAAVETAIRDYAANVNAGSPDGHFLRTFTEAWQRYTAATAKLVGLIDAHDDAGMQSFASGPLKDAFRAVISPLTDTLDWNARHGQELARTANATREAARTAVLGALAASLALGLVVILAMSRTVARPLTAMADALGRLARGDLEGAVLAQQERRDEVGLLGRALSVFRDNALAVRRLEQEQTALRTQAERERKAAQAAVADAFEAQVASLIDALAAAAREMKDTAESMAEAAGVTRDRSSAVAGTALQTSANVQMVATASEELAATVQEIARQVERSRLQAQDAIADCAASTEVVGQLRDSTSRITEVVEIIAGIAAQTNLLALNATIEAARAGEAGKGFAVVAGEVKALATQTAKATEDVTAQVQRIQGLSERTAAAIAGMQRAITGMADIAMAIASAVEEQTAATREVARGINEAATGTEDMSRDITQVSAAATTTGSAATQIKGTSGKLAEHADVLTGAVERFLGTVRAA</sequence>